<dbReference type="InterPro" id="IPR043129">
    <property type="entry name" value="ATPase_NBD"/>
</dbReference>
<gene>
    <name evidence="1" type="ORF">SDC9_72028</name>
</gene>
<proteinExistence type="predicted"/>
<sequence>MLHMSIAIGNVVSLLDPEKVYLNGELFRSLPDCVTAIQTELNRKSGQYVPVSLSTLGKNGALLGGIALALQHFFQVPQLQLHFDD</sequence>
<protein>
    <recommendedName>
        <fullName evidence="2">Glucokinase</fullName>
    </recommendedName>
</protein>
<name>A0A644YA84_9ZZZZ</name>
<dbReference type="AlphaFoldDB" id="A0A644YA84"/>
<reference evidence="1" key="1">
    <citation type="submission" date="2019-08" db="EMBL/GenBank/DDBJ databases">
        <authorList>
            <person name="Kucharzyk K."/>
            <person name="Murdoch R.W."/>
            <person name="Higgins S."/>
            <person name="Loffler F."/>
        </authorList>
    </citation>
    <scope>NUCLEOTIDE SEQUENCE</scope>
</reference>
<comment type="caution">
    <text evidence="1">The sequence shown here is derived from an EMBL/GenBank/DDBJ whole genome shotgun (WGS) entry which is preliminary data.</text>
</comment>
<evidence type="ECO:0000313" key="1">
    <source>
        <dbReference type="EMBL" id="MPM25532.1"/>
    </source>
</evidence>
<organism evidence="1">
    <name type="scientific">bioreactor metagenome</name>
    <dbReference type="NCBI Taxonomy" id="1076179"/>
    <lineage>
        <taxon>unclassified sequences</taxon>
        <taxon>metagenomes</taxon>
        <taxon>ecological metagenomes</taxon>
    </lineage>
</organism>
<evidence type="ECO:0008006" key="2">
    <source>
        <dbReference type="Google" id="ProtNLM"/>
    </source>
</evidence>
<accession>A0A644YA84</accession>
<dbReference type="SUPFAM" id="SSF53067">
    <property type="entry name" value="Actin-like ATPase domain"/>
    <property type="match status" value="1"/>
</dbReference>
<dbReference type="EMBL" id="VSSQ01004520">
    <property type="protein sequence ID" value="MPM25532.1"/>
    <property type="molecule type" value="Genomic_DNA"/>
</dbReference>
<dbReference type="Gene3D" id="3.30.420.40">
    <property type="match status" value="2"/>
</dbReference>